<reference evidence="2 3" key="1">
    <citation type="submission" date="2018-11" db="EMBL/GenBank/DDBJ databases">
        <title>Paraburkholderia sp. DHOA04, isolated from soil.</title>
        <authorList>
            <person name="Gao Z.-H."/>
            <person name="Qiu L.-H."/>
            <person name="Fu J.-C."/>
        </authorList>
    </citation>
    <scope>NUCLEOTIDE SEQUENCE [LARGE SCALE GENOMIC DNA]</scope>
    <source>
        <strain evidence="2 3">DHOA04</strain>
    </source>
</reference>
<gene>
    <name evidence="2" type="ORF">D1Y85_09815</name>
</gene>
<name>A0A3N6NDA8_9BURK</name>
<evidence type="ECO:0000313" key="2">
    <source>
        <dbReference type="EMBL" id="RQH06972.1"/>
    </source>
</evidence>
<dbReference type="EMBL" id="RQIS01000006">
    <property type="protein sequence ID" value="RQH06972.1"/>
    <property type="molecule type" value="Genomic_DNA"/>
</dbReference>
<evidence type="ECO:0000256" key="1">
    <source>
        <dbReference type="SAM" id="MobiDB-lite"/>
    </source>
</evidence>
<protein>
    <submittedName>
        <fullName evidence="2">Uncharacterized protein</fullName>
    </submittedName>
</protein>
<feature type="compositionally biased region" description="Polar residues" evidence="1">
    <location>
        <begin position="118"/>
        <end position="127"/>
    </location>
</feature>
<comment type="caution">
    <text evidence="2">The sequence shown here is derived from an EMBL/GenBank/DDBJ whole genome shotgun (WGS) entry which is preliminary data.</text>
</comment>
<dbReference type="AlphaFoldDB" id="A0A3N6NDA8"/>
<proteinExistence type="predicted"/>
<sequence>MAYADWSDVNDARSHGLFPTHHQHPAQRLHGPCLSFPQSSSYDAGGAVNTVVRFIAAIQIIVLDVVVVFDTVCANIEAATGEDGLIGQVSAANARDHCRLRSGQRKMRIQPVDATHGAPSTSSPRAA</sequence>
<accession>A0A3N6NDA8</accession>
<feature type="region of interest" description="Disordered" evidence="1">
    <location>
        <begin position="102"/>
        <end position="127"/>
    </location>
</feature>
<dbReference type="Proteomes" id="UP000272778">
    <property type="component" value="Unassembled WGS sequence"/>
</dbReference>
<organism evidence="2 3">
    <name type="scientific">Paraburkholderia dinghuensis</name>
    <dbReference type="NCBI Taxonomy" id="2305225"/>
    <lineage>
        <taxon>Bacteria</taxon>
        <taxon>Pseudomonadati</taxon>
        <taxon>Pseudomonadota</taxon>
        <taxon>Betaproteobacteria</taxon>
        <taxon>Burkholderiales</taxon>
        <taxon>Burkholderiaceae</taxon>
        <taxon>Paraburkholderia</taxon>
    </lineage>
</organism>
<keyword evidence="3" id="KW-1185">Reference proteome</keyword>
<evidence type="ECO:0000313" key="3">
    <source>
        <dbReference type="Proteomes" id="UP000272778"/>
    </source>
</evidence>